<dbReference type="RefSeq" id="WP_141601546.1">
    <property type="nucleotide sequence ID" value="NZ_JARMSC010000001.1"/>
</dbReference>
<name>A0A540V621_9BACL</name>
<accession>A0A540V621</accession>
<evidence type="ECO:0000313" key="2">
    <source>
        <dbReference type="Proteomes" id="UP000315753"/>
    </source>
</evidence>
<sequence length="614" mass="69304">MTIPSFEPVQYQKLPAPKSPLLLKNGQIFYGKVNQIFPNQTAEIQIGGHRLLAKLEMPLKAGDSHFFQVTSINPQMELKIVSGPIRKESANIQQLMESLKLPKSREMQQVLSYFIKNQLPISKEQLLLSENWLKNLPDGFSGKEALQVLGKLSDLKIPFTEETFKALLFGSKTTGIAHALEQFAQMVQNNGQVSPQVKSNLLNVLQSIAQPFEAETAGLLVARSVHTLLERPEQGAKQQEALNLLKEANILPKEATLRNWLNHLRLSSGNGTAGSFLQLIKQDQAAGENVRQFFQWIENEPSLSEQQKSEILQFMKSYDDTTKIEGLVQRLHVFLLKAYSEQTINRPFVHENAISPKEHLLSLLKSELSYQPETELRNIAKILVSSKNQAINMMMAESEAMLLDKLNGQGFQKAIWHVLKSLGLSYEAALNRNTAAPDLIQPLKPLLVALVQDNSAPMELKTGAEALLARLNGMQLLSGEMDHQHQIIMQIPMQFLGKQVEATVQWNGRMKKDGKIDSDYARILFYLNMEALNETVIDMQVQNRIVTIYVYNDKDGLEVLSEPLKKSLKAALEEKNYHLSGLMFKPFEKNESGPFIKEKSHDHKTLKRGVDIRI</sequence>
<organism evidence="1 2">
    <name type="scientific">Ureibacillus terrenus</name>
    <dbReference type="NCBI Taxonomy" id="118246"/>
    <lineage>
        <taxon>Bacteria</taxon>
        <taxon>Bacillati</taxon>
        <taxon>Bacillota</taxon>
        <taxon>Bacilli</taxon>
        <taxon>Bacillales</taxon>
        <taxon>Caryophanaceae</taxon>
        <taxon>Ureibacillus</taxon>
    </lineage>
</organism>
<dbReference type="Proteomes" id="UP000315753">
    <property type="component" value="Unassembled WGS sequence"/>
</dbReference>
<evidence type="ECO:0008006" key="3">
    <source>
        <dbReference type="Google" id="ProtNLM"/>
    </source>
</evidence>
<gene>
    <name evidence="1" type="ORF">FKZ59_04485</name>
</gene>
<proteinExistence type="predicted"/>
<reference evidence="1 2" key="1">
    <citation type="submission" date="2019-06" db="EMBL/GenBank/DDBJ databases">
        <title>Genome sequence of Ureibacillus terrenus.</title>
        <authorList>
            <person name="Maclea K.S."/>
            <person name="Simoes M."/>
        </authorList>
    </citation>
    <scope>NUCLEOTIDE SEQUENCE [LARGE SCALE GENOMIC DNA]</scope>
    <source>
        <strain evidence="1 2">ATCC BAA-384</strain>
    </source>
</reference>
<protein>
    <recommendedName>
        <fullName evidence="3">Flagellar hook-length control protein FliK</fullName>
    </recommendedName>
</protein>
<comment type="caution">
    <text evidence="1">The sequence shown here is derived from an EMBL/GenBank/DDBJ whole genome shotgun (WGS) entry which is preliminary data.</text>
</comment>
<dbReference type="AlphaFoldDB" id="A0A540V621"/>
<dbReference type="EMBL" id="VIGD01000004">
    <property type="protein sequence ID" value="TQE91603.1"/>
    <property type="molecule type" value="Genomic_DNA"/>
</dbReference>
<keyword evidence="2" id="KW-1185">Reference proteome</keyword>
<evidence type="ECO:0000313" key="1">
    <source>
        <dbReference type="EMBL" id="TQE91603.1"/>
    </source>
</evidence>
<dbReference type="OrthoDB" id="2351076at2"/>